<keyword evidence="7 10" id="KW-0862">Zinc</keyword>
<keyword evidence="4 10" id="KW-0699">rRNA-binding</keyword>
<dbReference type="Gene3D" id="3.40.50.300">
    <property type="entry name" value="P-loop containing nucleotide triphosphate hydrolases"/>
    <property type="match status" value="1"/>
</dbReference>
<feature type="binding site" evidence="10">
    <location>
        <begin position="192"/>
        <end position="200"/>
    </location>
    <ligand>
        <name>GTP</name>
        <dbReference type="ChEBI" id="CHEBI:37565"/>
    </ligand>
</feature>
<evidence type="ECO:0000259" key="11">
    <source>
        <dbReference type="PROSITE" id="PS50936"/>
    </source>
</evidence>
<comment type="function">
    <text evidence="10">One of several proteins that assist in the late maturation steps of the functional core of the 30S ribosomal subunit. Helps release RbfA from mature subunits. May play a role in the assembly of ribosomal proteins into the subunit. Circularly permuted GTPase that catalyzes slow GTP hydrolysis, GTPase activity is stimulated by the 30S ribosomal subunit.</text>
</comment>
<keyword evidence="8 10" id="KW-0694">RNA-binding</keyword>
<keyword evidence="6 10" id="KW-0378">Hydrolase</keyword>
<comment type="similarity">
    <text evidence="10">Belongs to the TRAFAC class YlqF/YawG GTPase family. RsgA subfamily.</text>
</comment>
<dbReference type="EMBL" id="BSPO01000003">
    <property type="protein sequence ID" value="GLS84022.1"/>
    <property type="molecule type" value="Genomic_DNA"/>
</dbReference>
<dbReference type="GO" id="GO:0046872">
    <property type="term" value="F:metal ion binding"/>
    <property type="evidence" value="ECO:0007669"/>
    <property type="project" value="UniProtKB-KW"/>
</dbReference>
<reference evidence="13 14" key="1">
    <citation type="journal article" date="2014" name="Int. J. Syst. Evol. Microbiol.">
        <title>Complete genome sequence of Corynebacterium casei LMG S-19264T (=DSM 44701T), isolated from a smear-ripened cheese.</title>
        <authorList>
            <consortium name="US DOE Joint Genome Institute (JGI-PGF)"/>
            <person name="Walter F."/>
            <person name="Albersmeier A."/>
            <person name="Kalinowski J."/>
            <person name="Ruckert C."/>
        </authorList>
    </citation>
    <scope>NUCLEOTIDE SEQUENCE [LARGE SCALE GENOMIC DNA]</scope>
    <source>
        <strain evidence="13 14">NBRC 112785</strain>
    </source>
</reference>
<dbReference type="InterPro" id="IPR004881">
    <property type="entry name" value="Ribosome_biogen_GTPase_RsgA"/>
</dbReference>
<dbReference type="HAMAP" id="MF_01820">
    <property type="entry name" value="GTPase_RsgA"/>
    <property type="match status" value="1"/>
</dbReference>
<accession>A0AA37TM31</accession>
<dbReference type="GO" id="GO:0019843">
    <property type="term" value="F:rRNA binding"/>
    <property type="evidence" value="ECO:0007669"/>
    <property type="project" value="UniProtKB-KW"/>
</dbReference>
<keyword evidence="9 10" id="KW-0342">GTP-binding</keyword>
<evidence type="ECO:0000256" key="7">
    <source>
        <dbReference type="ARBA" id="ARBA00022833"/>
    </source>
</evidence>
<evidence type="ECO:0000256" key="10">
    <source>
        <dbReference type="HAMAP-Rule" id="MF_01820"/>
    </source>
</evidence>
<feature type="binding site" evidence="10">
    <location>
        <position position="278"/>
    </location>
    <ligand>
        <name>Zn(2+)</name>
        <dbReference type="ChEBI" id="CHEBI:29105"/>
    </ligand>
</feature>
<dbReference type="InterPro" id="IPR030378">
    <property type="entry name" value="G_CP_dom"/>
</dbReference>
<evidence type="ECO:0000256" key="2">
    <source>
        <dbReference type="ARBA" id="ARBA00022517"/>
    </source>
</evidence>
<feature type="binding site" evidence="10">
    <location>
        <begin position="140"/>
        <end position="143"/>
    </location>
    <ligand>
        <name>GTP</name>
        <dbReference type="ChEBI" id="CHEBI:37565"/>
    </ligand>
</feature>
<dbReference type="PROSITE" id="PS51721">
    <property type="entry name" value="G_CP"/>
    <property type="match status" value="1"/>
</dbReference>
<feature type="binding site" evidence="10">
    <location>
        <position position="280"/>
    </location>
    <ligand>
        <name>Zn(2+)</name>
        <dbReference type="ChEBI" id="CHEBI:29105"/>
    </ligand>
</feature>
<dbReference type="InterPro" id="IPR010914">
    <property type="entry name" value="RsgA_GTPase_dom"/>
</dbReference>
<keyword evidence="5 10" id="KW-0547">Nucleotide-binding</keyword>
<name>A0AA37TM31_9GAMM</name>
<dbReference type="Proteomes" id="UP001157439">
    <property type="component" value="Unassembled WGS sequence"/>
</dbReference>
<evidence type="ECO:0000256" key="9">
    <source>
        <dbReference type="ARBA" id="ARBA00023134"/>
    </source>
</evidence>
<dbReference type="GO" id="GO:0005525">
    <property type="term" value="F:GTP binding"/>
    <property type="evidence" value="ECO:0007669"/>
    <property type="project" value="UniProtKB-UniRule"/>
</dbReference>
<dbReference type="EC" id="3.6.1.-" evidence="10"/>
<evidence type="ECO:0000256" key="5">
    <source>
        <dbReference type="ARBA" id="ARBA00022741"/>
    </source>
</evidence>
<dbReference type="InterPro" id="IPR027417">
    <property type="entry name" value="P-loop_NTPase"/>
</dbReference>
<keyword evidence="1 10" id="KW-0963">Cytoplasm</keyword>
<evidence type="ECO:0000256" key="8">
    <source>
        <dbReference type="ARBA" id="ARBA00022884"/>
    </source>
</evidence>
<comment type="cofactor">
    <cofactor evidence="10">
        <name>Zn(2+)</name>
        <dbReference type="ChEBI" id="CHEBI:29105"/>
    </cofactor>
    <text evidence="10">Binds 1 zinc ion per subunit.</text>
</comment>
<protein>
    <recommendedName>
        <fullName evidence="10">Small ribosomal subunit biogenesis GTPase RsgA</fullName>
        <ecNumber evidence="10">3.6.1.-</ecNumber>
    </recommendedName>
</protein>
<dbReference type="Pfam" id="PF03193">
    <property type="entry name" value="RsgA_GTPase"/>
    <property type="match status" value="1"/>
</dbReference>
<dbReference type="AlphaFoldDB" id="A0AA37TM31"/>
<evidence type="ECO:0000256" key="3">
    <source>
        <dbReference type="ARBA" id="ARBA00022723"/>
    </source>
</evidence>
<comment type="subcellular location">
    <subcellularLocation>
        <location evidence="10">Cytoplasm</location>
    </subcellularLocation>
</comment>
<evidence type="ECO:0000256" key="4">
    <source>
        <dbReference type="ARBA" id="ARBA00022730"/>
    </source>
</evidence>
<dbReference type="GO" id="GO:0005737">
    <property type="term" value="C:cytoplasm"/>
    <property type="evidence" value="ECO:0007669"/>
    <property type="project" value="UniProtKB-SubCell"/>
</dbReference>
<proteinExistence type="inferred from homology"/>
<dbReference type="SUPFAM" id="SSF52540">
    <property type="entry name" value="P-loop containing nucleoside triphosphate hydrolases"/>
    <property type="match status" value="1"/>
</dbReference>
<comment type="subunit">
    <text evidence="10">Monomer. Associates with 30S ribosomal subunit, binds 16S rRNA.</text>
</comment>
<dbReference type="CDD" id="cd01854">
    <property type="entry name" value="YjeQ_EngC"/>
    <property type="match status" value="1"/>
</dbReference>
<evidence type="ECO:0000313" key="13">
    <source>
        <dbReference type="EMBL" id="GLS84022.1"/>
    </source>
</evidence>
<comment type="caution">
    <text evidence="13">The sequence shown here is derived from an EMBL/GenBank/DDBJ whole genome shotgun (WGS) entry which is preliminary data.</text>
</comment>
<dbReference type="GO" id="GO:0003924">
    <property type="term" value="F:GTPase activity"/>
    <property type="evidence" value="ECO:0007669"/>
    <property type="project" value="UniProtKB-UniRule"/>
</dbReference>
<sequence>MTKITNLSQLGWRPFFQQQLSLTDYDESVPARVVEQHRNQLVLRGESGEIVLALHPSMPALCVGDWVLLDKQHQFVRLLERFSEFSRKAAGSGLEKQLIATNLDAVFVVMSLNQDFKLSRLERYLTLVNETGAQAVIVLTKRDLCDDVDSLQAQVQALDPLLQVIAVNGLDSESIAPLRDWCKEGQTVAFMGSSGVGKSTLINSLQGQQLLATSGIREDDSKGRHTTTTRSLHLMAGSGLLMDTPGMRELQLADVQTGLSTTFAEIEALAKQCRFNNCSHQSEPGCCVQAALANGELDQRRLSNYFKLAREQALNSASLAQKRAKDKALGKMYRTVQGESQRRKKGY</sequence>
<dbReference type="RefSeq" id="WP_095500249.1">
    <property type="nucleotide sequence ID" value="NZ_BSPO01000003.1"/>
</dbReference>
<feature type="domain" description="EngC GTPase" evidence="11">
    <location>
        <begin position="101"/>
        <end position="248"/>
    </location>
</feature>
<feature type="domain" description="CP-type G" evidence="12">
    <location>
        <begin position="95"/>
        <end position="250"/>
    </location>
</feature>
<keyword evidence="3 10" id="KW-0479">Metal-binding</keyword>
<evidence type="ECO:0000259" key="12">
    <source>
        <dbReference type="PROSITE" id="PS51721"/>
    </source>
</evidence>
<evidence type="ECO:0000256" key="1">
    <source>
        <dbReference type="ARBA" id="ARBA00022490"/>
    </source>
</evidence>
<keyword evidence="2 10" id="KW-0690">Ribosome biogenesis</keyword>
<evidence type="ECO:0000256" key="6">
    <source>
        <dbReference type="ARBA" id="ARBA00022801"/>
    </source>
</evidence>
<gene>
    <name evidence="13" type="primary">rsgA2</name>
    <name evidence="10" type="synonym">rsgA</name>
    <name evidence="13" type="ORF">GCM10007894_19990</name>
</gene>
<dbReference type="PANTHER" id="PTHR32120:SF10">
    <property type="entry name" value="SMALL RIBOSOMAL SUBUNIT BIOGENESIS GTPASE RSGA"/>
    <property type="match status" value="1"/>
</dbReference>
<dbReference type="Gene3D" id="1.10.40.50">
    <property type="entry name" value="Probable gtpase engc, domain 3"/>
    <property type="match status" value="1"/>
</dbReference>
<dbReference type="PANTHER" id="PTHR32120">
    <property type="entry name" value="SMALL RIBOSOMAL SUBUNIT BIOGENESIS GTPASE RSGA"/>
    <property type="match status" value="1"/>
</dbReference>
<dbReference type="GO" id="GO:0042274">
    <property type="term" value="P:ribosomal small subunit biogenesis"/>
    <property type="evidence" value="ECO:0007669"/>
    <property type="project" value="UniProtKB-UniRule"/>
</dbReference>
<dbReference type="PROSITE" id="PS50936">
    <property type="entry name" value="ENGC_GTPASE"/>
    <property type="match status" value="1"/>
</dbReference>
<organism evidence="13 14">
    <name type="scientific">Paraferrimonas haliotis</name>
    <dbReference type="NCBI Taxonomy" id="2013866"/>
    <lineage>
        <taxon>Bacteria</taxon>
        <taxon>Pseudomonadati</taxon>
        <taxon>Pseudomonadota</taxon>
        <taxon>Gammaproteobacteria</taxon>
        <taxon>Alteromonadales</taxon>
        <taxon>Ferrimonadaceae</taxon>
        <taxon>Paraferrimonas</taxon>
    </lineage>
</organism>
<keyword evidence="14" id="KW-1185">Reference proteome</keyword>
<dbReference type="NCBIfam" id="TIGR00157">
    <property type="entry name" value="ribosome small subunit-dependent GTPase A"/>
    <property type="match status" value="1"/>
</dbReference>
<evidence type="ECO:0000313" key="14">
    <source>
        <dbReference type="Proteomes" id="UP001157439"/>
    </source>
</evidence>
<feature type="binding site" evidence="10">
    <location>
        <position position="286"/>
    </location>
    <ligand>
        <name>Zn(2+)</name>
        <dbReference type="ChEBI" id="CHEBI:29105"/>
    </ligand>
</feature>
<feature type="binding site" evidence="10">
    <location>
        <position position="273"/>
    </location>
    <ligand>
        <name>Zn(2+)</name>
        <dbReference type="ChEBI" id="CHEBI:29105"/>
    </ligand>
</feature>